<evidence type="ECO:0000256" key="3">
    <source>
        <dbReference type="ARBA" id="ARBA00022723"/>
    </source>
</evidence>
<evidence type="ECO:0000313" key="6">
    <source>
        <dbReference type="EMBL" id="KAK5987520.1"/>
    </source>
</evidence>
<keyword evidence="6" id="KW-0223">Dioxygenase</keyword>
<dbReference type="GO" id="GO:0051213">
    <property type="term" value="F:dioxygenase activity"/>
    <property type="evidence" value="ECO:0007669"/>
    <property type="project" value="UniProtKB-KW"/>
</dbReference>
<feature type="region of interest" description="Disordered" evidence="5">
    <location>
        <begin position="180"/>
        <end position="245"/>
    </location>
</feature>
<dbReference type="Proteomes" id="UP001338125">
    <property type="component" value="Unassembled WGS sequence"/>
</dbReference>
<dbReference type="InterPro" id="IPR008775">
    <property type="entry name" value="Phytyl_CoA_dOase-like"/>
</dbReference>
<name>A0ABR0S5V5_9HYPO</name>
<evidence type="ECO:0000313" key="7">
    <source>
        <dbReference type="Proteomes" id="UP001338125"/>
    </source>
</evidence>
<keyword evidence="6" id="KW-0560">Oxidoreductase</keyword>
<dbReference type="EMBL" id="JAVFKD010000016">
    <property type="protein sequence ID" value="KAK5987520.1"/>
    <property type="molecule type" value="Genomic_DNA"/>
</dbReference>
<keyword evidence="4" id="KW-0408">Iron</keyword>
<keyword evidence="7" id="KW-1185">Reference proteome</keyword>
<proteinExistence type="inferred from homology"/>
<evidence type="ECO:0000256" key="5">
    <source>
        <dbReference type="SAM" id="MobiDB-lite"/>
    </source>
</evidence>
<evidence type="ECO:0000256" key="1">
    <source>
        <dbReference type="ARBA" id="ARBA00001962"/>
    </source>
</evidence>
<dbReference type="PANTHER" id="PTHR20883">
    <property type="entry name" value="PHYTANOYL-COA DIOXYGENASE DOMAIN CONTAINING 1"/>
    <property type="match status" value="1"/>
</dbReference>
<dbReference type="Gene3D" id="2.60.120.620">
    <property type="entry name" value="q2cbj1_9rhob like domain"/>
    <property type="match status" value="2"/>
</dbReference>
<evidence type="ECO:0000256" key="2">
    <source>
        <dbReference type="ARBA" id="ARBA00005830"/>
    </source>
</evidence>
<gene>
    <name evidence="6" type="ORF">PT974_11651</name>
</gene>
<dbReference type="SUPFAM" id="SSF51197">
    <property type="entry name" value="Clavaminate synthase-like"/>
    <property type="match status" value="1"/>
</dbReference>
<protein>
    <submittedName>
        <fullName evidence="6">Phytanoyl-CoA dioxygenase domain-containing protein 1</fullName>
    </submittedName>
</protein>
<accession>A0ABR0S5V5</accession>
<feature type="compositionally biased region" description="Low complexity" evidence="5">
    <location>
        <begin position="192"/>
        <end position="206"/>
    </location>
</feature>
<organism evidence="6 7">
    <name type="scientific">Cladobotryum mycophilum</name>
    <dbReference type="NCBI Taxonomy" id="491253"/>
    <lineage>
        <taxon>Eukaryota</taxon>
        <taxon>Fungi</taxon>
        <taxon>Dikarya</taxon>
        <taxon>Ascomycota</taxon>
        <taxon>Pezizomycotina</taxon>
        <taxon>Sordariomycetes</taxon>
        <taxon>Hypocreomycetidae</taxon>
        <taxon>Hypocreales</taxon>
        <taxon>Hypocreaceae</taxon>
        <taxon>Cladobotryum</taxon>
    </lineage>
</organism>
<comment type="similarity">
    <text evidence="2">Belongs to the PhyH family.</text>
</comment>
<keyword evidence="3" id="KW-0479">Metal-binding</keyword>
<evidence type="ECO:0000256" key="4">
    <source>
        <dbReference type="ARBA" id="ARBA00023004"/>
    </source>
</evidence>
<comment type="caution">
    <text evidence="6">The sequence shown here is derived from an EMBL/GenBank/DDBJ whole genome shotgun (WGS) entry which is preliminary data.</text>
</comment>
<sequence length="309" mass="33640">MATGLTPSQLSSFERDGYLTIPNALTPQTVSSLLSETHKLLREFPLQDHPLTRFSTGQKAEHVGDDYFLSSGDKIRFFFEEDAFDEAGNLTKPKERAVNKIGHCLHALSPPFARLVDEAETGAAGEVSPAAVARSLGFRDARCLQSMVICKQPEIGGAVPPTRTLPSCTPTPLRRGVLVRPRGRHAGERLPELPAGLAPLGPRGEPSGAQGGQPRHRDDPQPGAEVPPGERYGAGGEEAKEGGGEYVPGEVKAGDLVLIHGNLLHKSERNTSQKGRIIYTFHIIEAEDREYDERNWLQPPKEGFTKLYV</sequence>
<dbReference type="PANTHER" id="PTHR20883:SF15">
    <property type="entry name" value="PHYTANOYL-COA DIOXYGENASE DOMAIN-CONTAINING PROTEIN 1"/>
    <property type="match status" value="1"/>
</dbReference>
<reference evidence="6 7" key="1">
    <citation type="submission" date="2024-01" db="EMBL/GenBank/DDBJ databases">
        <title>Complete genome of Cladobotryum mycophilum ATHUM6906.</title>
        <authorList>
            <person name="Christinaki A.C."/>
            <person name="Myridakis A.I."/>
            <person name="Kouvelis V.N."/>
        </authorList>
    </citation>
    <scope>NUCLEOTIDE SEQUENCE [LARGE SCALE GENOMIC DNA]</scope>
    <source>
        <strain evidence="6 7">ATHUM6906</strain>
    </source>
</reference>
<comment type="cofactor">
    <cofactor evidence="1">
        <name>Fe cation</name>
        <dbReference type="ChEBI" id="CHEBI:24875"/>
    </cofactor>
</comment>
<dbReference type="Pfam" id="PF05721">
    <property type="entry name" value="PhyH"/>
    <property type="match status" value="2"/>
</dbReference>